<proteinExistence type="predicted"/>
<organism evidence="1 2">
    <name type="scientific">Paramaledivibacter caminithermalis (strain DSM 15212 / CIP 107654 / DViRD3)</name>
    <name type="common">Clostridium caminithermale</name>
    <dbReference type="NCBI Taxonomy" id="1121301"/>
    <lineage>
        <taxon>Bacteria</taxon>
        <taxon>Bacillati</taxon>
        <taxon>Bacillota</taxon>
        <taxon>Clostridia</taxon>
        <taxon>Peptostreptococcales</taxon>
        <taxon>Caminicellaceae</taxon>
        <taxon>Paramaledivibacter</taxon>
    </lineage>
</organism>
<keyword evidence="2" id="KW-1185">Reference proteome</keyword>
<dbReference type="Proteomes" id="UP000184465">
    <property type="component" value="Unassembled WGS sequence"/>
</dbReference>
<sequence>MKKLFLYTTIFLTLVIILYNHDTIASDYVKSDIEKNLNKKINIEGHKFYDNEKFIFFTSMDKKHVGYAIYKKNLFNRYSKVRTSLSNYFYSSNVFTEHIADKYVTTIFIGGKNLSNKISYFKIFIQNKEIKEYVDSKFFFHQYKFSFDSINQNKKFFDIKFYDKEGNDITDVLHELYTNQ</sequence>
<protein>
    <submittedName>
        <fullName evidence="1">Uncharacterized protein</fullName>
    </submittedName>
</protein>
<evidence type="ECO:0000313" key="1">
    <source>
        <dbReference type="EMBL" id="SHJ83951.1"/>
    </source>
</evidence>
<evidence type="ECO:0000313" key="2">
    <source>
        <dbReference type="Proteomes" id="UP000184465"/>
    </source>
</evidence>
<gene>
    <name evidence="1" type="ORF">SAMN02745912_01281</name>
</gene>
<dbReference type="RefSeq" id="WP_073148096.1">
    <property type="nucleotide sequence ID" value="NZ_FRAG01000011.1"/>
</dbReference>
<dbReference type="EMBL" id="FRAG01000011">
    <property type="protein sequence ID" value="SHJ83951.1"/>
    <property type="molecule type" value="Genomic_DNA"/>
</dbReference>
<dbReference type="AlphaFoldDB" id="A0A1M6MKE8"/>
<reference evidence="1 2" key="1">
    <citation type="submission" date="2016-11" db="EMBL/GenBank/DDBJ databases">
        <authorList>
            <person name="Jaros S."/>
            <person name="Januszkiewicz K."/>
            <person name="Wedrychowicz H."/>
        </authorList>
    </citation>
    <scope>NUCLEOTIDE SEQUENCE [LARGE SCALE GENOMIC DNA]</scope>
    <source>
        <strain evidence="1 2">DSM 15212</strain>
    </source>
</reference>
<name>A0A1M6MKE8_PARC5</name>
<accession>A0A1M6MKE8</accession>